<keyword evidence="11" id="KW-0325">Glycoprotein</keyword>
<dbReference type="PROSITE" id="PS51450">
    <property type="entry name" value="LRR"/>
    <property type="match status" value="2"/>
</dbReference>
<dbReference type="SUPFAM" id="SSF52058">
    <property type="entry name" value="L domain-like"/>
    <property type="match status" value="1"/>
</dbReference>
<evidence type="ECO:0000259" key="14">
    <source>
        <dbReference type="Pfam" id="PF08263"/>
    </source>
</evidence>
<dbReference type="PANTHER" id="PTHR48061:SF46">
    <property type="entry name" value="LEUCINE-RICH REPEAT-CONTAINING N-TERMINAL PLANT-TYPE DOMAIN-CONTAINING PROTEIN"/>
    <property type="match status" value="1"/>
</dbReference>
<dbReference type="InterPro" id="IPR003591">
    <property type="entry name" value="Leu-rich_rpt_typical-subtyp"/>
</dbReference>
<evidence type="ECO:0000256" key="9">
    <source>
        <dbReference type="ARBA" id="ARBA00023136"/>
    </source>
</evidence>
<evidence type="ECO:0000256" key="13">
    <source>
        <dbReference type="SAM" id="SignalP"/>
    </source>
</evidence>
<organism evidence="15 16">
    <name type="scientific">Ziziphus jujuba</name>
    <name type="common">Chinese jujube</name>
    <name type="synonym">Ziziphus sativa</name>
    <dbReference type="NCBI Taxonomy" id="326968"/>
    <lineage>
        <taxon>Eukaryota</taxon>
        <taxon>Viridiplantae</taxon>
        <taxon>Streptophyta</taxon>
        <taxon>Embryophyta</taxon>
        <taxon>Tracheophyta</taxon>
        <taxon>Spermatophyta</taxon>
        <taxon>Magnoliopsida</taxon>
        <taxon>eudicotyledons</taxon>
        <taxon>Gunneridae</taxon>
        <taxon>Pentapetalae</taxon>
        <taxon>rosids</taxon>
        <taxon>fabids</taxon>
        <taxon>Rosales</taxon>
        <taxon>Rhamnaceae</taxon>
        <taxon>Paliureae</taxon>
        <taxon>Ziziphus</taxon>
    </lineage>
</organism>
<evidence type="ECO:0000256" key="4">
    <source>
        <dbReference type="ARBA" id="ARBA00022614"/>
    </source>
</evidence>
<keyword evidence="9 12" id="KW-0472">Membrane</keyword>
<sequence>MGCSSSIWFCCPLYFLFHSSISMSFPSPSPPSSNSSWCHPDESTALLHFKNSFSFGTIPENFYCDNEVQVSIRKTWQNGTDCCTWSGVKCDKVTHKVISLDLHCSWLQGIIYSNSSLFFLTHLRNLDLSYNNLNGSQLLAQFGKLTSLEHLNLSFSMFEGQLPQEFSYLSKLLTLDLSLNFGLVIATSSLQRIAMNLTNLKELVLCYTDMRYAKPYSLMNLSSSLTSLGLSSSGLQGEFPENIFRLPNLLVLDLNGNKNLTGSFPMSNWSSPLRYLRLSYTSFLIDISHLSRNLKSLNELYLRNCKFIGSYPNLVFNLSKTITSLDLSYNNFSGEIPWLSFDLERLSYLKLGANNLIGQLPETYINHSSRISFLYDASHHQILGPVPLNLAYLDLSYNLLNGTIPSWLFSLPSLKHLMLDNNQFTGSIKEFEYNSLVHLDLGNNTLHGPVPSSIFQQVNLEYLRLTRNKLSGVIGLDQFSKLKNVYHLGLSYNDLSLNSNNFINYTLPYDLDVLALSSCNISEFPYALRVSERLRYLDLSYNRIQGNIPKWLWNVGKEKLFYLNLSHNLLTDVGKLPWKGLKLLDLRFNLIQGRLPIPPPSTNIFFISNNQLTGEIPYSICSLTSLRFLDLSYNNLNGSIPLCVGNFSDILSVMNLRMNMLDGMIPTTFAKGNNTLRNINLSGNRLEGPVPRSLLNCRNLEILDLGNNMINDTFPQWLESLPMLQVLVLRCNKFHGSIDTLSVIRFPFPKLRIMDLSNNQLNGVLPRQYFETFSAMLDGHVDKLRYMGQNFYAGRYYQDSVSVTIKGFDVELENIQNIFTAIDFSRNNFKGKIPKSIGNLKGLKGLNFSHNKISGHIPRSLRNLTNLEWLDLSCNKLSGKIPGQLTEMTSLEVLNLSQNQLAGAIPRGNQFGTFDNASYIGNPGLCGFPLSKTCENDRAQQPPPSKGDHLEAANGFDWKFAILLGYGCGLVIGISVGYMLFSDKRLACFIRKVGGERWIELLKARKKKKKKAHFNTRRRNR</sequence>
<feature type="signal peptide" evidence="13">
    <location>
        <begin position="1"/>
        <end position="24"/>
    </location>
</feature>
<dbReference type="InterPro" id="IPR046956">
    <property type="entry name" value="RLP23-like"/>
</dbReference>
<dbReference type="InterPro" id="IPR032675">
    <property type="entry name" value="LRR_dom_sf"/>
</dbReference>
<evidence type="ECO:0000256" key="2">
    <source>
        <dbReference type="ARBA" id="ARBA00009592"/>
    </source>
</evidence>
<evidence type="ECO:0000256" key="8">
    <source>
        <dbReference type="ARBA" id="ARBA00022989"/>
    </source>
</evidence>
<dbReference type="SUPFAM" id="SSF52047">
    <property type="entry name" value="RNI-like"/>
    <property type="match status" value="2"/>
</dbReference>
<evidence type="ECO:0000256" key="5">
    <source>
        <dbReference type="ARBA" id="ARBA00022692"/>
    </source>
</evidence>
<dbReference type="Pfam" id="PF13855">
    <property type="entry name" value="LRR_8"/>
    <property type="match status" value="2"/>
</dbReference>
<evidence type="ECO:0000313" key="16">
    <source>
        <dbReference type="RefSeq" id="XP_048325624.2"/>
    </source>
</evidence>
<proteinExistence type="inferred from homology"/>
<gene>
    <name evidence="16" type="primary">LOC107412877</name>
</gene>
<keyword evidence="8 12" id="KW-1133">Transmembrane helix</keyword>
<comment type="subcellular location">
    <subcellularLocation>
        <location evidence="1">Cell membrane</location>
        <topology evidence="1">Single-pass type I membrane protein</topology>
    </subcellularLocation>
</comment>
<accession>A0ABM3ICJ7</accession>
<dbReference type="Pfam" id="PF08263">
    <property type="entry name" value="LRRNT_2"/>
    <property type="match status" value="1"/>
</dbReference>
<dbReference type="Gene3D" id="3.80.10.10">
    <property type="entry name" value="Ribonuclease Inhibitor"/>
    <property type="match status" value="5"/>
</dbReference>
<protein>
    <submittedName>
        <fullName evidence="16">Receptor-like protein 7 isoform X1</fullName>
    </submittedName>
</protein>
<keyword evidence="5 12" id="KW-0812">Transmembrane</keyword>
<keyword evidence="15" id="KW-1185">Reference proteome</keyword>
<evidence type="ECO:0000256" key="11">
    <source>
        <dbReference type="ARBA" id="ARBA00023180"/>
    </source>
</evidence>
<keyword evidence="7" id="KW-0677">Repeat</keyword>
<keyword evidence="4" id="KW-0433">Leucine-rich repeat</keyword>
<dbReference type="PANTHER" id="PTHR48061">
    <property type="entry name" value="LEUCINE-RICH REPEAT RECEPTOR PROTEIN KINASE EMS1-LIKE-RELATED"/>
    <property type="match status" value="1"/>
</dbReference>
<dbReference type="SMART" id="SM00369">
    <property type="entry name" value="LRR_TYP"/>
    <property type="match status" value="7"/>
</dbReference>
<dbReference type="InterPro" id="IPR001611">
    <property type="entry name" value="Leu-rich_rpt"/>
</dbReference>
<keyword evidence="10" id="KW-0675">Receptor</keyword>
<evidence type="ECO:0000256" key="7">
    <source>
        <dbReference type="ARBA" id="ARBA00022737"/>
    </source>
</evidence>
<name>A0ABM3ICJ7_ZIZJJ</name>
<evidence type="ECO:0000256" key="3">
    <source>
        <dbReference type="ARBA" id="ARBA00022475"/>
    </source>
</evidence>
<dbReference type="GeneID" id="107412877"/>
<comment type="similarity">
    <text evidence="2">Belongs to the RLP family.</text>
</comment>
<evidence type="ECO:0000256" key="1">
    <source>
        <dbReference type="ARBA" id="ARBA00004251"/>
    </source>
</evidence>
<evidence type="ECO:0000256" key="10">
    <source>
        <dbReference type="ARBA" id="ARBA00023170"/>
    </source>
</evidence>
<feature type="chain" id="PRO_5045153294" evidence="13">
    <location>
        <begin position="25"/>
        <end position="1021"/>
    </location>
</feature>
<dbReference type="Pfam" id="PF00560">
    <property type="entry name" value="LRR_1"/>
    <property type="match status" value="6"/>
</dbReference>
<dbReference type="InterPro" id="IPR013210">
    <property type="entry name" value="LRR_N_plant-typ"/>
</dbReference>
<dbReference type="Proteomes" id="UP001652623">
    <property type="component" value="Chromosome 8"/>
</dbReference>
<evidence type="ECO:0000313" key="15">
    <source>
        <dbReference type="Proteomes" id="UP001652623"/>
    </source>
</evidence>
<reference evidence="16" key="1">
    <citation type="submission" date="2025-08" db="UniProtKB">
        <authorList>
            <consortium name="RefSeq"/>
        </authorList>
    </citation>
    <scope>IDENTIFICATION</scope>
    <source>
        <tissue evidence="16">Seedling</tissue>
    </source>
</reference>
<dbReference type="RefSeq" id="XP_048325624.2">
    <property type="nucleotide sequence ID" value="XM_048469667.2"/>
</dbReference>
<keyword evidence="6 13" id="KW-0732">Signal</keyword>
<keyword evidence="3" id="KW-1003">Cell membrane</keyword>
<dbReference type="PRINTS" id="PR00019">
    <property type="entry name" value="LEURICHRPT"/>
</dbReference>
<feature type="transmembrane region" description="Helical" evidence="12">
    <location>
        <begin position="960"/>
        <end position="981"/>
    </location>
</feature>
<feature type="domain" description="Leucine-rich repeat-containing N-terminal plant-type" evidence="14">
    <location>
        <begin position="39"/>
        <end position="91"/>
    </location>
</feature>
<evidence type="ECO:0000256" key="6">
    <source>
        <dbReference type="ARBA" id="ARBA00022729"/>
    </source>
</evidence>
<evidence type="ECO:0000256" key="12">
    <source>
        <dbReference type="SAM" id="Phobius"/>
    </source>
</evidence>